<reference evidence="1" key="1">
    <citation type="submission" date="2022-07" db="EMBL/GenBank/DDBJ databases">
        <authorList>
            <person name="Trinca V."/>
            <person name="Uliana J.V.C."/>
            <person name="Torres T.T."/>
            <person name="Ward R.J."/>
            <person name="Monesi N."/>
        </authorList>
    </citation>
    <scope>NUCLEOTIDE SEQUENCE</scope>
    <source>
        <strain evidence="1">HSMRA1968</strain>
        <tissue evidence="1">Whole embryos</tissue>
    </source>
</reference>
<name>A0A9Q0MPG9_9DIPT</name>
<dbReference type="OrthoDB" id="10271458at2759"/>
<comment type="caution">
    <text evidence="1">The sequence shown here is derived from an EMBL/GenBank/DDBJ whole genome shotgun (WGS) entry which is preliminary data.</text>
</comment>
<dbReference type="EMBL" id="WJQU01000004">
    <property type="protein sequence ID" value="KAJ6635571.1"/>
    <property type="molecule type" value="Genomic_DNA"/>
</dbReference>
<evidence type="ECO:0000313" key="2">
    <source>
        <dbReference type="Proteomes" id="UP001151699"/>
    </source>
</evidence>
<sequence>MGYEIDRSLWWNRPVWDLANKTESRIRAAIARDISYPGARSVSVTHRSDGVSFATK</sequence>
<keyword evidence="2" id="KW-1185">Reference proteome</keyword>
<protein>
    <submittedName>
        <fullName evidence="1">Uncharacterized protein</fullName>
    </submittedName>
</protein>
<organism evidence="1 2">
    <name type="scientific">Pseudolycoriella hygida</name>
    <dbReference type="NCBI Taxonomy" id="35572"/>
    <lineage>
        <taxon>Eukaryota</taxon>
        <taxon>Metazoa</taxon>
        <taxon>Ecdysozoa</taxon>
        <taxon>Arthropoda</taxon>
        <taxon>Hexapoda</taxon>
        <taxon>Insecta</taxon>
        <taxon>Pterygota</taxon>
        <taxon>Neoptera</taxon>
        <taxon>Endopterygota</taxon>
        <taxon>Diptera</taxon>
        <taxon>Nematocera</taxon>
        <taxon>Sciaroidea</taxon>
        <taxon>Sciaridae</taxon>
        <taxon>Pseudolycoriella</taxon>
    </lineage>
</organism>
<dbReference type="AlphaFoldDB" id="A0A9Q0MPG9"/>
<accession>A0A9Q0MPG9</accession>
<gene>
    <name evidence="1" type="ORF">Bhyg_14157</name>
</gene>
<dbReference type="Proteomes" id="UP001151699">
    <property type="component" value="Chromosome C"/>
</dbReference>
<proteinExistence type="predicted"/>
<evidence type="ECO:0000313" key="1">
    <source>
        <dbReference type="EMBL" id="KAJ6635571.1"/>
    </source>
</evidence>